<evidence type="ECO:0000256" key="3">
    <source>
        <dbReference type="SAM" id="SignalP"/>
    </source>
</evidence>
<evidence type="ECO:0000313" key="4">
    <source>
        <dbReference type="EMBL" id="POY74391.1"/>
    </source>
</evidence>
<dbReference type="EMBL" id="PJQD01000025">
    <property type="protein sequence ID" value="POY74391.1"/>
    <property type="molecule type" value="Genomic_DNA"/>
</dbReference>
<feature type="transmembrane region" description="Helical" evidence="2">
    <location>
        <begin position="256"/>
        <end position="281"/>
    </location>
</feature>
<comment type="caution">
    <text evidence="4">The sequence shown here is derived from an EMBL/GenBank/DDBJ whole genome shotgun (WGS) entry which is preliminary data.</text>
</comment>
<dbReference type="AlphaFoldDB" id="A0A2S5BCC7"/>
<feature type="signal peptide" evidence="3">
    <location>
        <begin position="1"/>
        <end position="22"/>
    </location>
</feature>
<keyword evidence="2" id="KW-0472">Membrane</keyword>
<keyword evidence="3" id="KW-0732">Signal</keyword>
<feature type="compositionally biased region" description="Low complexity" evidence="1">
    <location>
        <begin position="493"/>
        <end position="510"/>
    </location>
</feature>
<sequence>MRPRQTGALLAALASIARQGHAESTSVGVNGDTLITPTIPPIAFFWSTYNDNLQTIPQCGGFQVATYNNSGSVAKPVPPFSFTAFPIGMQPAATSLGSTQLGQWFTWTAAYPIGTQFSLAMTDSANHSGGLVDGFTIVPGFDNCTVIKQDVAPAVSFSAYPENNACDEIVLRIKGGEGPFSVSVLAGQSGQYANVTDHQSRTVKLRNTVPAGQTFHLFVTDANGVSSAVSSAMTSSLHLNGCASADPPASGSSTPVGAIVGGVVGGVVGAILLALFAWWLIKRHRRKQDERTLVGAAPAGRKRPSLAASSSHGGATRLDDGDSPQHSGSYEHHSFKYPSPVDAAQYYAIPTPLSATGPPLPLPTSYDSSALHPYPHGYDPYGSSHAVSFAASSGAQAVEGGAYDSYDPMSAVSHTGSATSGSRAGTYDPNVHTYLHMGNPPHPPMSPIDDPLPASSGVEELARPEEFEYRMGDSPTRTQQYATAPWHQAHGQPAVGHGPPYGYGPPATTAAPPPLHSQSSQGSMMPPPASGTRLYP</sequence>
<dbReference type="Proteomes" id="UP000237144">
    <property type="component" value="Unassembled WGS sequence"/>
</dbReference>
<keyword evidence="2" id="KW-1133">Transmembrane helix</keyword>
<evidence type="ECO:0000313" key="5">
    <source>
        <dbReference type="Proteomes" id="UP000237144"/>
    </source>
</evidence>
<protein>
    <submittedName>
        <fullName evidence="4">Uncharacterized protein</fullName>
    </submittedName>
</protein>
<name>A0A2S5BCC7_9BASI</name>
<organism evidence="4 5">
    <name type="scientific">Rhodotorula taiwanensis</name>
    <dbReference type="NCBI Taxonomy" id="741276"/>
    <lineage>
        <taxon>Eukaryota</taxon>
        <taxon>Fungi</taxon>
        <taxon>Dikarya</taxon>
        <taxon>Basidiomycota</taxon>
        <taxon>Pucciniomycotina</taxon>
        <taxon>Microbotryomycetes</taxon>
        <taxon>Sporidiobolales</taxon>
        <taxon>Sporidiobolaceae</taxon>
        <taxon>Rhodotorula</taxon>
    </lineage>
</organism>
<feature type="chain" id="PRO_5015776275" evidence="3">
    <location>
        <begin position="23"/>
        <end position="536"/>
    </location>
</feature>
<keyword evidence="2" id="KW-0812">Transmembrane</keyword>
<dbReference type="OrthoDB" id="2527908at2759"/>
<evidence type="ECO:0000256" key="1">
    <source>
        <dbReference type="SAM" id="MobiDB-lite"/>
    </source>
</evidence>
<evidence type="ECO:0000256" key="2">
    <source>
        <dbReference type="SAM" id="Phobius"/>
    </source>
</evidence>
<proteinExistence type="predicted"/>
<keyword evidence="5" id="KW-1185">Reference proteome</keyword>
<feature type="region of interest" description="Disordered" evidence="1">
    <location>
        <begin position="290"/>
        <end position="334"/>
    </location>
</feature>
<feature type="region of interest" description="Disordered" evidence="1">
    <location>
        <begin position="487"/>
        <end position="536"/>
    </location>
</feature>
<accession>A0A2S5BCC7</accession>
<gene>
    <name evidence="4" type="ORF">BMF94_2585</name>
</gene>
<reference evidence="4 5" key="1">
    <citation type="journal article" date="2018" name="Front. Microbiol.">
        <title>Prospects for Fungal Bioremediation of Acidic Radioactive Waste Sites: Characterization and Genome Sequence of Rhodotorula taiwanensis MD1149.</title>
        <authorList>
            <person name="Tkavc R."/>
            <person name="Matrosova V.Y."/>
            <person name="Grichenko O.E."/>
            <person name="Gostincar C."/>
            <person name="Volpe R.P."/>
            <person name="Klimenkova P."/>
            <person name="Gaidamakova E.K."/>
            <person name="Zhou C.E."/>
            <person name="Stewart B.J."/>
            <person name="Lyman M.G."/>
            <person name="Malfatti S.A."/>
            <person name="Rubinfeld B."/>
            <person name="Courtot M."/>
            <person name="Singh J."/>
            <person name="Dalgard C.L."/>
            <person name="Hamilton T."/>
            <person name="Frey K.G."/>
            <person name="Gunde-Cimerman N."/>
            <person name="Dugan L."/>
            <person name="Daly M.J."/>
        </authorList>
    </citation>
    <scope>NUCLEOTIDE SEQUENCE [LARGE SCALE GENOMIC DNA]</scope>
    <source>
        <strain evidence="4 5">MD1149</strain>
    </source>
</reference>